<name>A0A502G5E6_9GAMM</name>
<dbReference type="AlphaFoldDB" id="A0A502G5E6"/>
<comment type="caution">
    <text evidence="1">The sequence shown here is derived from an EMBL/GenBank/DDBJ whole genome shotgun (WGS) entry which is preliminary data.</text>
</comment>
<dbReference type="EMBL" id="RCZD01000016">
    <property type="protein sequence ID" value="TPG56781.1"/>
    <property type="molecule type" value="Genomic_DNA"/>
</dbReference>
<dbReference type="RefSeq" id="WP_140475119.1">
    <property type="nucleotide sequence ID" value="NZ_RCZD01000016.1"/>
</dbReference>
<gene>
    <name evidence="1" type="ORF">EAH77_22160</name>
</gene>
<dbReference type="Proteomes" id="UP000317663">
    <property type="component" value="Unassembled WGS sequence"/>
</dbReference>
<organism evidence="1 2">
    <name type="scientific">Ewingella americana</name>
    <dbReference type="NCBI Taxonomy" id="41202"/>
    <lineage>
        <taxon>Bacteria</taxon>
        <taxon>Pseudomonadati</taxon>
        <taxon>Pseudomonadota</taxon>
        <taxon>Gammaproteobacteria</taxon>
        <taxon>Enterobacterales</taxon>
        <taxon>Yersiniaceae</taxon>
        <taxon>Ewingella</taxon>
    </lineage>
</organism>
<dbReference type="OrthoDB" id="9811127at2"/>
<dbReference type="Pfam" id="PF11154">
    <property type="entry name" value="DUF2934"/>
    <property type="match status" value="1"/>
</dbReference>
<protein>
    <submittedName>
        <fullName evidence="1">DUF2934 domain-containing protein</fullName>
    </submittedName>
</protein>
<sequence>MIEESKIRERAYALWEKDGCPEGADHFYWHLAQEQLEANVQSINPAPLIRSLAKRKAAPRGRPMS</sequence>
<accession>A0A502G5E6</accession>
<reference evidence="1 2" key="1">
    <citation type="journal article" date="2019" name="Environ. Microbiol.">
        <title>Species interactions and distinct microbial communities in high Arctic permafrost affected cryosols are associated with the CH4 and CO2 gas fluxes.</title>
        <authorList>
            <person name="Altshuler I."/>
            <person name="Hamel J."/>
            <person name="Turney S."/>
            <person name="Magnuson E."/>
            <person name="Levesque R."/>
            <person name="Greer C."/>
            <person name="Whyte L.G."/>
        </authorList>
    </citation>
    <scope>NUCLEOTIDE SEQUENCE [LARGE SCALE GENOMIC DNA]</scope>
    <source>
        <strain evidence="1 2">E4</strain>
    </source>
</reference>
<keyword evidence="2" id="KW-1185">Reference proteome</keyword>
<evidence type="ECO:0000313" key="1">
    <source>
        <dbReference type="EMBL" id="TPG56781.1"/>
    </source>
</evidence>
<proteinExistence type="predicted"/>
<evidence type="ECO:0000313" key="2">
    <source>
        <dbReference type="Proteomes" id="UP000317663"/>
    </source>
</evidence>
<dbReference type="InterPro" id="IPR021327">
    <property type="entry name" value="DUF2934"/>
</dbReference>